<keyword evidence="3" id="KW-1185">Reference proteome</keyword>
<feature type="transmembrane region" description="Helical" evidence="1">
    <location>
        <begin position="20"/>
        <end position="42"/>
    </location>
</feature>
<keyword evidence="1" id="KW-0812">Transmembrane</keyword>
<name>A0ABN2MA05_9ACTN</name>
<keyword evidence="1" id="KW-1133">Transmembrane helix</keyword>
<sequence length="99" mass="10817">MSSSESARSAATTTWNSNPWLYGIGWFGGSTFAVGVLLFYIGRDKHCYGSTCLSDWEELLPAQVLGLVLLAVGLLAFLAVMALAAVFWQLRHRPPRSLP</sequence>
<comment type="caution">
    <text evidence="2">The sequence shown here is derived from an EMBL/GenBank/DDBJ whole genome shotgun (WGS) entry which is preliminary data.</text>
</comment>
<gene>
    <name evidence="2" type="ORF">GCM10009682_41600</name>
</gene>
<protein>
    <submittedName>
        <fullName evidence="2">Uncharacterized protein</fullName>
    </submittedName>
</protein>
<feature type="transmembrane region" description="Helical" evidence="1">
    <location>
        <begin position="62"/>
        <end position="88"/>
    </location>
</feature>
<dbReference type="RefSeq" id="WP_344134760.1">
    <property type="nucleotide sequence ID" value="NZ_BAAALT010000143.1"/>
</dbReference>
<evidence type="ECO:0000256" key="1">
    <source>
        <dbReference type="SAM" id="Phobius"/>
    </source>
</evidence>
<proteinExistence type="predicted"/>
<evidence type="ECO:0000313" key="2">
    <source>
        <dbReference type="EMBL" id="GAA1816400.1"/>
    </source>
</evidence>
<reference evidence="2 3" key="1">
    <citation type="journal article" date="2019" name="Int. J. Syst. Evol. Microbiol.">
        <title>The Global Catalogue of Microorganisms (GCM) 10K type strain sequencing project: providing services to taxonomists for standard genome sequencing and annotation.</title>
        <authorList>
            <consortium name="The Broad Institute Genomics Platform"/>
            <consortium name="The Broad Institute Genome Sequencing Center for Infectious Disease"/>
            <person name="Wu L."/>
            <person name="Ma J."/>
        </authorList>
    </citation>
    <scope>NUCLEOTIDE SEQUENCE [LARGE SCALE GENOMIC DNA]</scope>
    <source>
        <strain evidence="2 3">JCM 13250</strain>
    </source>
</reference>
<keyword evidence="1" id="KW-0472">Membrane</keyword>
<dbReference type="EMBL" id="BAAALT010000143">
    <property type="protein sequence ID" value="GAA1816400.1"/>
    <property type="molecule type" value="Genomic_DNA"/>
</dbReference>
<accession>A0ABN2MA05</accession>
<evidence type="ECO:0000313" key="3">
    <source>
        <dbReference type="Proteomes" id="UP001500218"/>
    </source>
</evidence>
<dbReference type="Proteomes" id="UP001500218">
    <property type="component" value="Unassembled WGS sequence"/>
</dbReference>
<organism evidence="2 3">
    <name type="scientific">Luedemannella flava</name>
    <dbReference type="NCBI Taxonomy" id="349316"/>
    <lineage>
        <taxon>Bacteria</taxon>
        <taxon>Bacillati</taxon>
        <taxon>Actinomycetota</taxon>
        <taxon>Actinomycetes</taxon>
        <taxon>Micromonosporales</taxon>
        <taxon>Micromonosporaceae</taxon>
        <taxon>Luedemannella</taxon>
    </lineage>
</organism>